<feature type="chain" id="PRO_5015108619" description="Myeloid-derived growth factor" evidence="1">
    <location>
        <begin position="18"/>
        <end position="169"/>
    </location>
</feature>
<dbReference type="FunCoup" id="A0A2P6N6L3">
    <property type="interactions" value="3"/>
</dbReference>
<keyword evidence="3" id="KW-1185">Reference proteome</keyword>
<protein>
    <recommendedName>
        <fullName evidence="4">Myeloid-derived growth factor</fullName>
    </recommendedName>
</protein>
<dbReference type="OrthoDB" id="10061830at2759"/>
<proteinExistence type="predicted"/>
<dbReference type="EMBL" id="MDYQ01000178">
    <property type="protein sequence ID" value="PRP79595.1"/>
    <property type="molecule type" value="Genomic_DNA"/>
</dbReference>
<evidence type="ECO:0008006" key="4">
    <source>
        <dbReference type="Google" id="ProtNLM"/>
    </source>
</evidence>
<name>A0A2P6N6L3_9EUKA</name>
<evidence type="ECO:0000313" key="2">
    <source>
        <dbReference type="EMBL" id="PRP79595.1"/>
    </source>
</evidence>
<sequence length="169" mass="18369">MRIILAFLSLLVISSLAEEKTEEFNLRPGAPDRVSTTVDGVTCDFHYKTSGGTSELWIMTLKKSGGDVTCTISRPVPPSYLVFDDFSVTLDGKGATVKSVDMQGLNGQLAESEYSISGNKGENQLLIGEKGLKRIVTPGETFKRSIGVLEVKGKTKRLKKKAPKTKTEL</sequence>
<evidence type="ECO:0000313" key="3">
    <source>
        <dbReference type="Proteomes" id="UP000241769"/>
    </source>
</evidence>
<reference evidence="2 3" key="1">
    <citation type="journal article" date="2018" name="Genome Biol. Evol.">
        <title>Multiple Roots of Fruiting Body Formation in Amoebozoa.</title>
        <authorList>
            <person name="Hillmann F."/>
            <person name="Forbes G."/>
            <person name="Novohradska S."/>
            <person name="Ferling I."/>
            <person name="Riege K."/>
            <person name="Groth M."/>
            <person name="Westermann M."/>
            <person name="Marz M."/>
            <person name="Spaller T."/>
            <person name="Winckler T."/>
            <person name="Schaap P."/>
            <person name="Glockner G."/>
        </authorList>
    </citation>
    <scope>NUCLEOTIDE SEQUENCE [LARGE SCALE GENOMIC DNA]</scope>
    <source>
        <strain evidence="2 3">Jena</strain>
    </source>
</reference>
<feature type="signal peptide" evidence="1">
    <location>
        <begin position="1"/>
        <end position="17"/>
    </location>
</feature>
<gene>
    <name evidence="2" type="ORF">PROFUN_14529</name>
</gene>
<comment type="caution">
    <text evidence="2">The sequence shown here is derived from an EMBL/GenBank/DDBJ whole genome shotgun (WGS) entry which is preliminary data.</text>
</comment>
<evidence type="ECO:0000256" key="1">
    <source>
        <dbReference type="SAM" id="SignalP"/>
    </source>
</evidence>
<dbReference type="AlphaFoldDB" id="A0A2P6N6L3"/>
<dbReference type="InParanoid" id="A0A2P6N6L3"/>
<accession>A0A2P6N6L3</accession>
<dbReference type="PANTHER" id="PTHR31230">
    <property type="entry name" value="MYELOID-DERIVED GROWTH FACTOR MYDGF"/>
    <property type="match status" value="1"/>
</dbReference>
<dbReference type="Pfam" id="PF10572">
    <property type="entry name" value="UPF0556"/>
    <property type="match status" value="1"/>
</dbReference>
<dbReference type="Proteomes" id="UP000241769">
    <property type="component" value="Unassembled WGS sequence"/>
</dbReference>
<dbReference type="PANTHER" id="PTHR31230:SF1">
    <property type="entry name" value="MYELOID-DERIVED GROWTH FACTOR"/>
    <property type="match status" value="1"/>
</dbReference>
<dbReference type="GO" id="GO:0005615">
    <property type="term" value="C:extracellular space"/>
    <property type="evidence" value="ECO:0007669"/>
    <property type="project" value="TreeGrafter"/>
</dbReference>
<dbReference type="InterPro" id="IPR018887">
    <property type="entry name" value="MYDGF"/>
</dbReference>
<organism evidence="2 3">
    <name type="scientific">Planoprotostelium fungivorum</name>
    <dbReference type="NCBI Taxonomy" id="1890364"/>
    <lineage>
        <taxon>Eukaryota</taxon>
        <taxon>Amoebozoa</taxon>
        <taxon>Evosea</taxon>
        <taxon>Variosea</taxon>
        <taxon>Cavosteliida</taxon>
        <taxon>Cavosteliaceae</taxon>
        <taxon>Planoprotostelium</taxon>
    </lineage>
</organism>
<keyword evidence="1" id="KW-0732">Signal</keyword>